<evidence type="ECO:0000256" key="2">
    <source>
        <dbReference type="ARBA" id="ARBA00006810"/>
    </source>
</evidence>
<dbReference type="PANTHER" id="PTHR11410:SF0">
    <property type="entry name" value="ATP SYNTHASE SUBUNIT A"/>
    <property type="match status" value="1"/>
</dbReference>
<sequence>MTNLFSIFDPSTSIFELKMNWMTTIIVMMLLPTSFWLMNNRYSMMWTKPINILHNEFNTLLNNKNKSMSMMFITLFTLIMLNNLMSLFPYIFTVTSHLSTTLTLALPLWLTLMLYGWMINTENMFMHLVPTGTPTVLMPFMVCIETISNIIRPMTLSVRLAANMIAGHLIMTLLGNTAMMMTMNTLMVMLMIQMLLLMLEAAVAIIQGYVFAVLMTLYTSEVN</sequence>
<reference evidence="13" key="1">
    <citation type="journal article" date="2011" name="Mol. Phylogenet. Evol.">
        <title>Exploring the molecular phylogeny of phasmids with whole mitochondrial genome sequences.</title>
        <authorList>
            <person name="Komoto N."/>
            <person name="Yukuhiro K."/>
            <person name="Ueda K."/>
            <person name="Tomita S."/>
        </authorList>
    </citation>
    <scope>NUCLEOTIDE SEQUENCE</scope>
</reference>
<feature type="transmembrane region" description="Helical" evidence="12">
    <location>
        <begin position="70"/>
        <end position="92"/>
    </location>
</feature>
<keyword evidence="8" id="KW-0406">Ion transport</keyword>
<dbReference type="NCBIfam" id="TIGR01131">
    <property type="entry name" value="ATP_synt_6_or_A"/>
    <property type="match status" value="1"/>
</dbReference>
<dbReference type="InterPro" id="IPR045083">
    <property type="entry name" value="ATP_synth_F0_asu_bact/mt"/>
</dbReference>
<dbReference type="GO" id="GO:0045259">
    <property type="term" value="C:proton-transporting ATP synthase complex"/>
    <property type="evidence" value="ECO:0007669"/>
    <property type="project" value="UniProtKB-KW"/>
</dbReference>
<keyword evidence="5 12" id="KW-0812">Transmembrane</keyword>
<dbReference type="CDD" id="cd00310">
    <property type="entry name" value="ATP-synt_Fo_a_6"/>
    <property type="match status" value="1"/>
</dbReference>
<dbReference type="PROSITE" id="PS00449">
    <property type="entry name" value="ATPASE_A"/>
    <property type="match status" value="1"/>
</dbReference>
<keyword evidence="7 12" id="KW-1133">Transmembrane helix</keyword>
<keyword evidence="13" id="KW-0496">Mitochondrion</keyword>
<dbReference type="CTD" id="4508"/>
<evidence type="ECO:0000256" key="3">
    <source>
        <dbReference type="ARBA" id="ARBA00022448"/>
    </source>
</evidence>
<feature type="transmembrane region" description="Helical" evidence="12">
    <location>
        <begin position="195"/>
        <end position="218"/>
    </location>
</feature>
<dbReference type="EMBL" id="AB477471">
    <property type="protein sequence ID" value="BAJ24586.1"/>
    <property type="molecule type" value="Genomic_DNA"/>
</dbReference>
<keyword evidence="3" id="KW-0813">Transport</keyword>
<evidence type="ECO:0000256" key="12">
    <source>
        <dbReference type="SAM" id="Phobius"/>
    </source>
</evidence>
<keyword evidence="10" id="KW-0066">ATP synthesis</keyword>
<keyword evidence="4" id="KW-0138">CF(0)</keyword>
<organism evidence="13">
    <name type="scientific">Megacrania alpheus adan</name>
    <dbReference type="NCBI Taxonomy" id="590997"/>
    <lineage>
        <taxon>Eukaryota</taxon>
        <taxon>Metazoa</taxon>
        <taxon>Ecdysozoa</taxon>
        <taxon>Arthropoda</taxon>
        <taxon>Hexapoda</taxon>
        <taxon>Insecta</taxon>
        <taxon>Pterygota</taxon>
        <taxon>Neoptera</taxon>
        <taxon>Polyneoptera</taxon>
        <taxon>Phasmatodea</taxon>
        <taxon>Verophasmatodea</taxon>
        <taxon>Anareolatae</taxon>
        <taxon>Phasmatidae</taxon>
        <taxon>Platycraninae</taxon>
        <taxon>Megacrania</taxon>
    </lineage>
</organism>
<feature type="transmembrane region" description="Helical" evidence="12">
    <location>
        <begin position="20"/>
        <end position="38"/>
    </location>
</feature>
<dbReference type="RefSeq" id="YP_004021527.1">
    <property type="nucleotide sequence ID" value="NC_014688.1"/>
</dbReference>
<evidence type="ECO:0000313" key="13">
    <source>
        <dbReference type="EMBL" id="BAJ24586.1"/>
    </source>
</evidence>
<dbReference type="InterPro" id="IPR000568">
    <property type="entry name" value="ATP_synth_F0_asu"/>
</dbReference>
<evidence type="ECO:0000256" key="1">
    <source>
        <dbReference type="ARBA" id="ARBA00004141"/>
    </source>
</evidence>
<comment type="subcellular location">
    <subcellularLocation>
        <location evidence="1">Membrane</location>
        <topology evidence="1">Multi-pass membrane protein</topology>
    </subcellularLocation>
    <subcellularLocation>
        <location evidence="11">Mitochondrion inner membrane</location>
        <topology evidence="11">Multi-pass membrane protein</topology>
    </subcellularLocation>
</comment>
<dbReference type="GO" id="GO:0005743">
    <property type="term" value="C:mitochondrial inner membrane"/>
    <property type="evidence" value="ECO:0007669"/>
    <property type="project" value="UniProtKB-SubCell"/>
</dbReference>
<feature type="transmembrane region" description="Helical" evidence="12">
    <location>
        <begin position="98"/>
        <end position="118"/>
    </location>
</feature>
<keyword evidence="9 12" id="KW-0472">Membrane</keyword>
<dbReference type="Pfam" id="PF00119">
    <property type="entry name" value="ATP-synt_A"/>
    <property type="match status" value="1"/>
</dbReference>
<evidence type="ECO:0000256" key="4">
    <source>
        <dbReference type="ARBA" id="ARBA00022547"/>
    </source>
</evidence>
<accession>E2RV52</accession>
<dbReference type="SUPFAM" id="SSF81336">
    <property type="entry name" value="F1F0 ATP synthase subunit A"/>
    <property type="match status" value="1"/>
</dbReference>
<geneLocation type="mitochondrion" evidence="13"/>
<evidence type="ECO:0000256" key="5">
    <source>
        <dbReference type="ARBA" id="ARBA00022692"/>
    </source>
</evidence>
<evidence type="ECO:0000256" key="6">
    <source>
        <dbReference type="ARBA" id="ARBA00022781"/>
    </source>
</evidence>
<dbReference type="PANTHER" id="PTHR11410">
    <property type="entry name" value="ATP SYNTHASE SUBUNIT A"/>
    <property type="match status" value="1"/>
</dbReference>
<proteinExistence type="inferred from homology"/>
<protein>
    <recommendedName>
        <fullName evidence="11">ATP synthase subunit a</fullName>
    </recommendedName>
</protein>
<dbReference type="InterPro" id="IPR023011">
    <property type="entry name" value="ATP_synth_F0_asu_AS"/>
</dbReference>
<dbReference type="PRINTS" id="PR00123">
    <property type="entry name" value="ATPASEA"/>
</dbReference>
<evidence type="ECO:0000256" key="10">
    <source>
        <dbReference type="ARBA" id="ARBA00023310"/>
    </source>
</evidence>
<feature type="transmembrane region" description="Helical" evidence="12">
    <location>
        <begin position="160"/>
        <end position="183"/>
    </location>
</feature>
<dbReference type="AlphaFoldDB" id="E2RV52"/>
<dbReference type="InterPro" id="IPR035908">
    <property type="entry name" value="F0_ATP_A_sf"/>
</dbReference>
<name>E2RV52_9NEOP</name>
<dbReference type="GeneID" id="9978319"/>
<evidence type="ECO:0000256" key="8">
    <source>
        <dbReference type="ARBA" id="ARBA00023065"/>
    </source>
</evidence>
<evidence type="ECO:0000256" key="11">
    <source>
        <dbReference type="RuleBase" id="RU004450"/>
    </source>
</evidence>
<evidence type="ECO:0000256" key="7">
    <source>
        <dbReference type="ARBA" id="ARBA00022989"/>
    </source>
</evidence>
<gene>
    <name evidence="13" type="primary">ATP6</name>
</gene>
<comment type="similarity">
    <text evidence="2">Belongs to the ATPase A chain family.</text>
</comment>
<dbReference type="Gene3D" id="1.20.120.220">
    <property type="entry name" value="ATP synthase, F0 complex, subunit A"/>
    <property type="match status" value="1"/>
</dbReference>
<keyword evidence="6" id="KW-0375">Hydrogen ion transport</keyword>
<evidence type="ECO:0000256" key="9">
    <source>
        <dbReference type="ARBA" id="ARBA00023136"/>
    </source>
</evidence>
<dbReference type="GO" id="GO:0046933">
    <property type="term" value="F:proton-transporting ATP synthase activity, rotational mechanism"/>
    <property type="evidence" value="ECO:0007669"/>
    <property type="project" value="TreeGrafter"/>
</dbReference>